<dbReference type="CDD" id="cd00432">
    <property type="entry name" value="Ribosomal_L18_L5e"/>
    <property type="match status" value="1"/>
</dbReference>
<dbReference type="EMBL" id="CP148066">
    <property type="protein sequence ID" value="WXL28129.1"/>
    <property type="molecule type" value="Genomic_DNA"/>
</dbReference>
<gene>
    <name evidence="9 11" type="primary">rplR</name>
    <name evidence="11" type="ORF">WG616_02020</name>
</gene>
<evidence type="ECO:0000256" key="8">
    <source>
        <dbReference type="ARBA" id="ARBA00035197"/>
    </source>
</evidence>
<dbReference type="NCBIfam" id="TIGR00060">
    <property type="entry name" value="L18_bact"/>
    <property type="match status" value="1"/>
</dbReference>
<organism evidence="11 12">
    <name type="scientific">[Mycoplasma] gypis</name>
    <dbReference type="NCBI Taxonomy" id="92404"/>
    <lineage>
        <taxon>Bacteria</taxon>
        <taxon>Bacillati</taxon>
        <taxon>Mycoplasmatota</taxon>
        <taxon>Mycoplasmoidales</taxon>
        <taxon>Metamycoplasmataceae</taxon>
        <taxon>Metamycoplasma</taxon>
    </lineage>
</organism>
<keyword evidence="6" id="KW-0472">Membrane</keyword>
<keyword evidence="12" id="KW-1185">Reference proteome</keyword>
<dbReference type="SUPFAM" id="SSF53137">
    <property type="entry name" value="Translational machinery components"/>
    <property type="match status" value="1"/>
</dbReference>
<evidence type="ECO:0000256" key="6">
    <source>
        <dbReference type="ARBA" id="ARBA00023136"/>
    </source>
</evidence>
<dbReference type="RefSeq" id="WP_205498413.1">
    <property type="nucleotide sequence ID" value="NZ_CP148066.1"/>
</dbReference>
<name>A0ABZ2RUZ5_9BACT</name>
<dbReference type="Proteomes" id="UP001460679">
    <property type="component" value="Chromosome"/>
</dbReference>
<comment type="function">
    <text evidence="9">This is one of the proteins that bind and probably mediate the attachment of the 5S RNA into the large ribosomal subunit, where it forms part of the central protuberance.</text>
</comment>
<evidence type="ECO:0000256" key="9">
    <source>
        <dbReference type="HAMAP-Rule" id="MF_01337"/>
    </source>
</evidence>
<dbReference type="Pfam" id="PF00861">
    <property type="entry name" value="Ribosomal_L18p"/>
    <property type="match status" value="1"/>
</dbReference>
<dbReference type="InterPro" id="IPR010908">
    <property type="entry name" value="Longin_dom"/>
</dbReference>
<dbReference type="InterPro" id="IPR004389">
    <property type="entry name" value="Ribosomal_uL18_bac-type"/>
</dbReference>
<evidence type="ECO:0000256" key="4">
    <source>
        <dbReference type="ARBA" id="ARBA00022884"/>
    </source>
</evidence>
<feature type="domain" description="Longin" evidence="10">
    <location>
        <begin position="42"/>
        <end position="115"/>
    </location>
</feature>
<keyword evidence="3 9" id="KW-0699">rRNA-binding</keyword>
<comment type="subunit">
    <text evidence="9">Part of the 50S ribosomal subunit; part of the 5S rRNA/L5/L18/L25 subcomplex. Contacts the 5S and 23S rRNAs.</text>
</comment>
<evidence type="ECO:0000256" key="5">
    <source>
        <dbReference type="ARBA" id="ARBA00022980"/>
    </source>
</evidence>
<evidence type="ECO:0000256" key="3">
    <source>
        <dbReference type="ARBA" id="ARBA00022730"/>
    </source>
</evidence>
<accession>A0ABZ2RUZ5</accession>
<dbReference type="PANTHER" id="PTHR12899">
    <property type="entry name" value="39S RIBOSOMAL PROTEIN L18, MITOCHONDRIAL"/>
    <property type="match status" value="1"/>
</dbReference>
<keyword evidence="4 9" id="KW-0694">RNA-binding</keyword>
<reference evidence="11" key="1">
    <citation type="submission" date="2024-03" db="EMBL/GenBank/DDBJ databases">
        <title>Complete genome sequence of Mycoplasma gypis type strain B1/T1.</title>
        <authorList>
            <person name="Spergser J."/>
        </authorList>
    </citation>
    <scope>NUCLEOTIDE SEQUENCE [LARGE SCALE GENOMIC DNA]</scope>
    <source>
        <strain evidence="11">B1/T1</strain>
    </source>
</reference>
<comment type="similarity">
    <text evidence="2 9">Belongs to the universal ribosomal protein uL18 family.</text>
</comment>
<comment type="subcellular location">
    <subcellularLocation>
        <location evidence="1">Membrane</location>
    </subcellularLocation>
</comment>
<dbReference type="PANTHER" id="PTHR12899:SF3">
    <property type="entry name" value="LARGE RIBOSOMAL SUBUNIT PROTEIN UL18M"/>
    <property type="match status" value="1"/>
</dbReference>
<evidence type="ECO:0000256" key="1">
    <source>
        <dbReference type="ARBA" id="ARBA00004370"/>
    </source>
</evidence>
<keyword evidence="7 9" id="KW-0687">Ribonucleoprotein</keyword>
<dbReference type="InterPro" id="IPR005484">
    <property type="entry name" value="Ribosomal_uL18_bac/plant/anim"/>
</dbReference>
<keyword evidence="5 9" id="KW-0689">Ribosomal protein</keyword>
<evidence type="ECO:0000256" key="7">
    <source>
        <dbReference type="ARBA" id="ARBA00023274"/>
    </source>
</evidence>
<evidence type="ECO:0000256" key="2">
    <source>
        <dbReference type="ARBA" id="ARBA00007116"/>
    </source>
</evidence>
<evidence type="ECO:0000259" key="10">
    <source>
        <dbReference type="PROSITE" id="PS50859"/>
    </source>
</evidence>
<dbReference type="PROSITE" id="PS50859">
    <property type="entry name" value="LONGIN"/>
    <property type="match status" value="1"/>
</dbReference>
<evidence type="ECO:0000313" key="11">
    <source>
        <dbReference type="EMBL" id="WXL28129.1"/>
    </source>
</evidence>
<proteinExistence type="inferred from homology"/>
<dbReference type="Gene3D" id="3.30.420.100">
    <property type="match status" value="1"/>
</dbReference>
<evidence type="ECO:0000313" key="12">
    <source>
        <dbReference type="Proteomes" id="UP001460679"/>
    </source>
</evidence>
<protein>
    <recommendedName>
        <fullName evidence="8 9">Large ribosomal subunit protein uL18</fullName>
    </recommendedName>
</protein>
<dbReference type="GO" id="GO:0005840">
    <property type="term" value="C:ribosome"/>
    <property type="evidence" value="ECO:0007669"/>
    <property type="project" value="UniProtKB-KW"/>
</dbReference>
<sequence length="115" mass="12968">MQKSRNQKRQVKHLKIRQHLSGSASVPRVSIYKSLHNFYAQLINDETHTTIAAASTKDLAQHANNVEAVKEVAKIFAAKLKEKNVSKVVYDRSGYLYHGKVAAFADSLREEGIKF</sequence>
<dbReference type="HAMAP" id="MF_01337_B">
    <property type="entry name" value="Ribosomal_uL18_B"/>
    <property type="match status" value="1"/>
</dbReference>
<dbReference type="InterPro" id="IPR057268">
    <property type="entry name" value="Ribosomal_L18"/>
</dbReference>